<dbReference type="Pfam" id="PF08611">
    <property type="entry name" value="DUF1774"/>
    <property type="match status" value="1"/>
</dbReference>
<feature type="transmembrane region" description="Helical" evidence="1">
    <location>
        <begin position="114"/>
        <end position="135"/>
    </location>
</feature>
<dbReference type="OrthoDB" id="3342455at2759"/>
<reference evidence="2" key="1">
    <citation type="journal article" date="2020" name="Stud. Mycol.">
        <title>101 Dothideomycetes genomes: a test case for predicting lifestyles and emergence of pathogens.</title>
        <authorList>
            <person name="Haridas S."/>
            <person name="Albert R."/>
            <person name="Binder M."/>
            <person name="Bloem J."/>
            <person name="Labutti K."/>
            <person name="Salamov A."/>
            <person name="Andreopoulos B."/>
            <person name="Baker S."/>
            <person name="Barry K."/>
            <person name="Bills G."/>
            <person name="Bluhm B."/>
            <person name="Cannon C."/>
            <person name="Castanera R."/>
            <person name="Culley D."/>
            <person name="Daum C."/>
            <person name="Ezra D."/>
            <person name="Gonzalez J."/>
            <person name="Henrissat B."/>
            <person name="Kuo A."/>
            <person name="Liang C."/>
            <person name="Lipzen A."/>
            <person name="Lutzoni F."/>
            <person name="Magnuson J."/>
            <person name="Mondo S."/>
            <person name="Nolan M."/>
            <person name="Ohm R."/>
            <person name="Pangilinan J."/>
            <person name="Park H.-J."/>
            <person name="Ramirez L."/>
            <person name="Alfaro M."/>
            <person name="Sun H."/>
            <person name="Tritt A."/>
            <person name="Yoshinaga Y."/>
            <person name="Zwiers L.-H."/>
            <person name="Turgeon B."/>
            <person name="Goodwin S."/>
            <person name="Spatafora J."/>
            <person name="Crous P."/>
            <person name="Grigoriev I."/>
        </authorList>
    </citation>
    <scope>NUCLEOTIDE SEQUENCE</scope>
    <source>
        <strain evidence="2">CBS 115976</strain>
    </source>
</reference>
<feature type="transmembrane region" description="Helical" evidence="1">
    <location>
        <begin position="28"/>
        <end position="48"/>
    </location>
</feature>
<evidence type="ECO:0000313" key="3">
    <source>
        <dbReference type="Proteomes" id="UP000799302"/>
    </source>
</evidence>
<dbReference type="AlphaFoldDB" id="A0A6A6U3I0"/>
<feature type="transmembrane region" description="Helical" evidence="1">
    <location>
        <begin position="226"/>
        <end position="245"/>
    </location>
</feature>
<feature type="transmembrane region" description="Helical" evidence="1">
    <location>
        <begin position="251"/>
        <end position="270"/>
    </location>
</feature>
<evidence type="ECO:0000256" key="1">
    <source>
        <dbReference type="SAM" id="Phobius"/>
    </source>
</evidence>
<feature type="transmembrane region" description="Helical" evidence="1">
    <location>
        <begin position="170"/>
        <end position="191"/>
    </location>
</feature>
<dbReference type="PANTHER" id="PTHR37992:SF1">
    <property type="entry name" value="DUF1774-DOMAIN-CONTAINING PROTEIN"/>
    <property type="match status" value="1"/>
</dbReference>
<keyword evidence="1" id="KW-1133">Transmembrane helix</keyword>
<dbReference type="InterPro" id="IPR013920">
    <property type="entry name" value="DUF1774_fun"/>
</dbReference>
<dbReference type="EMBL" id="MU004240">
    <property type="protein sequence ID" value="KAF2665688.1"/>
    <property type="molecule type" value="Genomic_DNA"/>
</dbReference>
<feature type="transmembrane region" description="Helical" evidence="1">
    <location>
        <begin position="197"/>
        <end position="219"/>
    </location>
</feature>
<gene>
    <name evidence="2" type="ORF">BT63DRAFT_417228</name>
</gene>
<keyword evidence="1" id="KW-0812">Transmembrane</keyword>
<organism evidence="2 3">
    <name type="scientific">Microthyrium microscopicum</name>
    <dbReference type="NCBI Taxonomy" id="703497"/>
    <lineage>
        <taxon>Eukaryota</taxon>
        <taxon>Fungi</taxon>
        <taxon>Dikarya</taxon>
        <taxon>Ascomycota</taxon>
        <taxon>Pezizomycotina</taxon>
        <taxon>Dothideomycetes</taxon>
        <taxon>Dothideomycetes incertae sedis</taxon>
        <taxon>Microthyriales</taxon>
        <taxon>Microthyriaceae</taxon>
        <taxon>Microthyrium</taxon>
    </lineage>
</organism>
<proteinExistence type="predicted"/>
<feature type="transmembrane region" description="Helical" evidence="1">
    <location>
        <begin position="141"/>
        <end position="161"/>
    </location>
</feature>
<keyword evidence="1" id="KW-0472">Membrane</keyword>
<feature type="transmembrane region" description="Helical" evidence="1">
    <location>
        <begin position="89"/>
        <end position="107"/>
    </location>
</feature>
<dbReference type="PANTHER" id="PTHR37992">
    <property type="entry name" value="EXPRESSED PROTEIN"/>
    <property type="match status" value="1"/>
</dbReference>
<name>A0A6A6U3I0_9PEZI</name>
<accession>A0A6A6U3I0</accession>
<protein>
    <submittedName>
        <fullName evidence="2">DUF1774-domain-containing protein</fullName>
    </submittedName>
</protein>
<dbReference type="Proteomes" id="UP000799302">
    <property type="component" value="Unassembled WGS sequence"/>
</dbReference>
<keyword evidence="3" id="KW-1185">Reference proteome</keyword>
<sequence>MESERSVVDQARDALHSGDGEHTSRKILLWRILAPISWLLVFVTSIYYNFRSPHFNNGHHHYHRLAGTIWGINHLKHTPFSLNPVIGSIYWIVLFIFQAGYIYQLFVKERLASAINLAPTFTLNNLLGFGIIHLWCRSYFGWALFLVIVNWFNLTFSYFAYPKSPKIQHIAVLAGPLAWSFVSLYWVGAAATNAHHVAARVVANVFIWSWLVYGGFYLVAFKDWSVGFALSTLTAALGVSQFLTVIVALQWIFAFTIMAVLFVLSVIVAFPDATGVELGRGHVVSADREREPLLQGEA</sequence>
<evidence type="ECO:0000313" key="2">
    <source>
        <dbReference type="EMBL" id="KAF2665688.1"/>
    </source>
</evidence>